<feature type="domain" description="Phage replisome organiser N-terminal" evidence="3">
    <location>
        <begin position="6"/>
        <end position="126"/>
    </location>
</feature>
<dbReference type="PANTHER" id="PTHR37293:SF7">
    <property type="entry name" value="HYPOTHETICAL PHAGE PROTEIN"/>
    <property type="match status" value="1"/>
</dbReference>
<feature type="region of interest" description="Disordered" evidence="1">
    <location>
        <begin position="118"/>
        <end position="140"/>
    </location>
</feature>
<dbReference type="NCBIfam" id="TIGR02220">
    <property type="entry name" value="phg_TIGR02220"/>
    <property type="match status" value="1"/>
</dbReference>
<dbReference type="Pfam" id="PF09524">
    <property type="entry name" value="Phg_2220_C"/>
    <property type="match status" value="1"/>
</dbReference>
<dbReference type="InterPro" id="IPR010056">
    <property type="entry name" value="Phage_rep_org__N"/>
</dbReference>
<dbReference type="RefSeq" id="WP_075622148.1">
    <property type="nucleotide sequence ID" value="NZ_CP015607.1"/>
</dbReference>
<feature type="compositionally biased region" description="Basic residues" evidence="1">
    <location>
        <begin position="119"/>
        <end position="128"/>
    </location>
</feature>
<evidence type="ECO:0000259" key="3">
    <source>
        <dbReference type="Pfam" id="PF09681"/>
    </source>
</evidence>
<dbReference type="Proteomes" id="UP000185426">
    <property type="component" value="Chromosome"/>
</dbReference>
<reference evidence="4 5" key="1">
    <citation type="submission" date="2016-05" db="EMBL/GenBank/DDBJ databases">
        <title>Complete Genome and Methylome Analysis of Psychrotrophic Bacterial Isolates from Antarctic Lake Untersee.</title>
        <authorList>
            <person name="Fomenkov A."/>
            <person name="Akimov V.N."/>
            <person name="Vasilyeva L.V."/>
            <person name="Andersen D."/>
            <person name="Vincze T."/>
            <person name="Roberts R.J."/>
        </authorList>
    </citation>
    <scope>NUCLEOTIDE SEQUENCE [LARGE SCALE GENOMIC DNA]</scope>
    <source>
        <strain evidence="4 5">U14-5</strain>
    </source>
</reference>
<feature type="domain" description="Phage conserved hypothetical protein C-terminal" evidence="2">
    <location>
        <begin position="189"/>
        <end position="261"/>
    </location>
</feature>
<dbReference type="Pfam" id="PF09681">
    <property type="entry name" value="Phage_rep_org_N"/>
    <property type="match status" value="1"/>
</dbReference>
<dbReference type="PANTHER" id="PTHR37293">
    <property type="entry name" value="PHAGE REPLICATION PROTEIN-RELATED"/>
    <property type="match status" value="1"/>
</dbReference>
<evidence type="ECO:0000313" key="5">
    <source>
        <dbReference type="Proteomes" id="UP000185426"/>
    </source>
</evidence>
<evidence type="ECO:0000256" key="1">
    <source>
        <dbReference type="SAM" id="MobiDB-lite"/>
    </source>
</evidence>
<gene>
    <name evidence="4" type="ORF">BSA145_08325</name>
</gene>
<name>A0A1L6ZHB3_BACIA</name>
<organism evidence="4 5">
    <name type="scientific">Bacillus safensis</name>
    <dbReference type="NCBI Taxonomy" id="561879"/>
    <lineage>
        <taxon>Bacteria</taxon>
        <taxon>Bacillati</taxon>
        <taxon>Bacillota</taxon>
        <taxon>Bacilli</taxon>
        <taxon>Bacillales</taxon>
        <taxon>Bacillaceae</taxon>
        <taxon>Bacillus</taxon>
    </lineage>
</organism>
<protein>
    <submittedName>
        <fullName evidence="4">Replication protein</fullName>
    </submittedName>
</protein>
<evidence type="ECO:0000259" key="2">
    <source>
        <dbReference type="Pfam" id="PF09524"/>
    </source>
</evidence>
<dbReference type="EMBL" id="CP015607">
    <property type="protein sequence ID" value="APT45908.1"/>
    <property type="molecule type" value="Genomic_DNA"/>
</dbReference>
<dbReference type="NCBIfam" id="TIGR01714">
    <property type="entry name" value="phage_rep_org_N"/>
    <property type="match status" value="1"/>
</dbReference>
<dbReference type="AlphaFoldDB" id="A0A1L6ZHB3"/>
<dbReference type="InterPro" id="IPR053162">
    <property type="entry name" value="DnaD"/>
</dbReference>
<accession>A0A1L6ZHB3</accession>
<proteinExistence type="predicted"/>
<dbReference type="InterPro" id="IPR011741">
    <property type="entry name" value="Phg_2220_C"/>
</dbReference>
<sequence>MGEVKWVKLSTQMFDDEKIKLIEQMPESDTLLIIWVKLLAQAGKTNASGFIYLSENVPYTDEMLAHIFGRPLGIVRMALDTFRKFGMIEINEQNYISICNWEKHQNLDALEKIREQNRLRKQKQRKKLSLPQPENDMSRDVTINVTPSHATDIDKELDKDKDKELKDILSGNPTVNPETQESEIPFKLIVDLLNKVTGKSFRHTSAATQRLIKARWNDGFRFEDFKTVILTKTNQWLNDEKMNKYLQPTTLFGTKFEGYLNEGAGVLKNAEHQISSGGGLKRKNDIPF</sequence>
<evidence type="ECO:0000313" key="4">
    <source>
        <dbReference type="EMBL" id="APT45908.1"/>
    </source>
</evidence>